<dbReference type="CDD" id="cd00082">
    <property type="entry name" value="HisKA"/>
    <property type="match status" value="1"/>
</dbReference>
<dbReference type="PANTHER" id="PTHR45528">
    <property type="entry name" value="SENSOR HISTIDINE KINASE CPXA"/>
    <property type="match status" value="1"/>
</dbReference>
<feature type="transmembrane region" description="Helical" evidence="15">
    <location>
        <begin position="429"/>
        <end position="447"/>
    </location>
</feature>
<dbReference type="PROSITE" id="PS50109">
    <property type="entry name" value="HIS_KIN"/>
    <property type="match status" value="1"/>
</dbReference>
<dbReference type="Pfam" id="PF02518">
    <property type="entry name" value="HATPase_c"/>
    <property type="match status" value="1"/>
</dbReference>
<evidence type="ECO:0000256" key="15">
    <source>
        <dbReference type="SAM" id="Phobius"/>
    </source>
</evidence>
<dbReference type="Pfam" id="PF00512">
    <property type="entry name" value="HisKA"/>
    <property type="match status" value="1"/>
</dbReference>
<evidence type="ECO:0000313" key="19">
    <source>
        <dbReference type="Proteomes" id="UP001234495"/>
    </source>
</evidence>
<keyword evidence="13 15" id="KW-0472">Membrane</keyword>
<dbReference type="Gene3D" id="1.10.287.130">
    <property type="match status" value="1"/>
</dbReference>
<dbReference type="SUPFAM" id="SSF55874">
    <property type="entry name" value="ATPase domain of HSP90 chaperone/DNA topoisomerase II/histidine kinase"/>
    <property type="match status" value="1"/>
</dbReference>
<feature type="transmembrane region" description="Helical" evidence="15">
    <location>
        <begin position="344"/>
        <end position="365"/>
    </location>
</feature>
<keyword evidence="14" id="KW-0175">Coiled coil</keyword>
<proteinExistence type="predicted"/>
<evidence type="ECO:0000256" key="10">
    <source>
        <dbReference type="ARBA" id="ARBA00022840"/>
    </source>
</evidence>
<feature type="transmembrane region" description="Helical" evidence="15">
    <location>
        <begin position="269"/>
        <end position="288"/>
    </location>
</feature>
<dbReference type="InterPro" id="IPR050398">
    <property type="entry name" value="HssS/ArlS-like"/>
</dbReference>
<keyword evidence="6" id="KW-0808">Transferase</keyword>
<keyword evidence="12" id="KW-0902">Two-component regulatory system</keyword>
<evidence type="ECO:0000256" key="11">
    <source>
        <dbReference type="ARBA" id="ARBA00022989"/>
    </source>
</evidence>
<evidence type="ECO:0000256" key="12">
    <source>
        <dbReference type="ARBA" id="ARBA00023012"/>
    </source>
</evidence>
<dbReference type="Gene3D" id="3.30.565.10">
    <property type="entry name" value="Histidine kinase-like ATPase, C-terminal domain"/>
    <property type="match status" value="1"/>
</dbReference>
<evidence type="ECO:0000256" key="13">
    <source>
        <dbReference type="ARBA" id="ARBA00023136"/>
    </source>
</evidence>
<dbReference type="PANTHER" id="PTHR45528:SF1">
    <property type="entry name" value="SENSOR HISTIDINE KINASE CPXA"/>
    <property type="match status" value="1"/>
</dbReference>
<evidence type="ECO:0000256" key="7">
    <source>
        <dbReference type="ARBA" id="ARBA00022692"/>
    </source>
</evidence>
<keyword evidence="8" id="KW-0547">Nucleotide-binding</keyword>
<keyword evidence="4" id="KW-1003">Cell membrane</keyword>
<gene>
    <name evidence="18" type="ORF">J2S19_000500</name>
</gene>
<keyword evidence="10" id="KW-0067">ATP-binding</keyword>
<dbReference type="PROSITE" id="PS50885">
    <property type="entry name" value="HAMP"/>
    <property type="match status" value="1"/>
</dbReference>
<feature type="transmembrane region" description="Helical" evidence="15">
    <location>
        <begin position="404"/>
        <end position="423"/>
    </location>
</feature>
<keyword evidence="5" id="KW-0597">Phosphoprotein</keyword>
<feature type="transmembrane region" description="Helical" evidence="15">
    <location>
        <begin position="309"/>
        <end position="329"/>
    </location>
</feature>
<dbReference type="EMBL" id="JAUSUD010000002">
    <property type="protein sequence ID" value="MDQ0229249.1"/>
    <property type="molecule type" value="Genomic_DNA"/>
</dbReference>
<evidence type="ECO:0000256" key="1">
    <source>
        <dbReference type="ARBA" id="ARBA00000085"/>
    </source>
</evidence>
<keyword evidence="7 15" id="KW-0812">Transmembrane</keyword>
<protein>
    <recommendedName>
        <fullName evidence="3">histidine kinase</fullName>
        <ecNumber evidence="3">2.7.13.3</ecNumber>
    </recommendedName>
</protein>
<evidence type="ECO:0000256" key="3">
    <source>
        <dbReference type="ARBA" id="ARBA00012438"/>
    </source>
</evidence>
<evidence type="ECO:0000256" key="9">
    <source>
        <dbReference type="ARBA" id="ARBA00022777"/>
    </source>
</evidence>
<feature type="domain" description="Histidine kinase" evidence="16">
    <location>
        <begin position="514"/>
        <end position="728"/>
    </location>
</feature>
<dbReference type="InterPro" id="IPR005467">
    <property type="entry name" value="His_kinase_dom"/>
</dbReference>
<comment type="subcellular location">
    <subcellularLocation>
        <location evidence="2">Cell membrane</location>
        <topology evidence="2">Multi-pass membrane protein</topology>
    </subcellularLocation>
</comment>
<evidence type="ECO:0000256" key="6">
    <source>
        <dbReference type="ARBA" id="ARBA00022679"/>
    </source>
</evidence>
<keyword evidence="19" id="KW-1185">Reference proteome</keyword>
<dbReference type="InterPro" id="IPR003660">
    <property type="entry name" value="HAMP_dom"/>
</dbReference>
<comment type="catalytic activity">
    <reaction evidence="1">
        <text>ATP + protein L-histidine = ADP + protein N-phospho-L-histidine.</text>
        <dbReference type="EC" id="2.7.13.3"/>
    </reaction>
</comment>
<evidence type="ECO:0000256" key="5">
    <source>
        <dbReference type="ARBA" id="ARBA00022553"/>
    </source>
</evidence>
<dbReference type="RefSeq" id="WP_307336653.1">
    <property type="nucleotide sequence ID" value="NZ_JAUSUD010000002.1"/>
</dbReference>
<comment type="caution">
    <text evidence="18">The sequence shown here is derived from an EMBL/GenBank/DDBJ whole genome shotgun (WGS) entry which is preliminary data.</text>
</comment>
<feature type="transmembrane region" description="Helical" evidence="15">
    <location>
        <begin position="12"/>
        <end position="30"/>
    </location>
</feature>
<sequence length="729" mass="85271">MDTKWKSKFTVLIWVVLISFGISGILTIFLNNHEYMKTSYFKTSDYENLEKELINYVNAFEISYQTKQELLESLTVSDEEIHEHRYRYGDLAEQIETINEQYQTQTTNAIEQNNQSVIDYYTKERDKKIADITKNFESDEYIEQKILKEKQKRVDEYYRELEQNREDYQLYKEAFLYYLKDTKTEKVYTNLPSKKEAEIKKYINENETIYSRAYEKSESMQLIYDYEDILPESKFEPVRLKGEVAFAKEIPAANPIAASYKDYKNQQKLFLLYTLIVILSLITSFIIGRKKNMIQKIVSEKWLTLYRRIPIDAAIALLFTSACISIYIIVDINFIYYDFLIDRILFHFLIMILFVGFTIVQGMFLKVRLQGTWTEKTVWKDTFIYKILNLFRTAFLNRRVGTQVFLLLAIVFLFGAGTLLVLIAPVFLIIYIPLFFLVGLPLFFMIIKRIGYFNKIILNTNALANGEFEPDLEIKGKSVFARLAHDINIMKHGVKTSQKAQAKSERLKTELITNVSHDLRTPLTSIITYSELLKNPLLTDDERVSYLDIIDRKSKRLKVLIDDLFEASKMASGNIQLMTAKVDLVQLLQQALAEYNETIQQSELTFRITKPSTPIYAWVDGQKVWRVFDNLIGNILKYSLENTRAYINIKEVDDKVMITFKNVSRYELSEDTDELIERFKRGDQSRHTDGSGLGLAIAKSIIDLHEGTFDLEVDGDLFKVIIMLNQLKE</sequence>
<dbReference type="InterPro" id="IPR036890">
    <property type="entry name" value="HATPase_C_sf"/>
</dbReference>
<dbReference type="SMART" id="SM00387">
    <property type="entry name" value="HATPase_c"/>
    <property type="match status" value="1"/>
</dbReference>
<evidence type="ECO:0000313" key="18">
    <source>
        <dbReference type="EMBL" id="MDQ0229249.1"/>
    </source>
</evidence>
<dbReference type="SUPFAM" id="SSF47384">
    <property type="entry name" value="Homodimeric domain of signal transducing histidine kinase"/>
    <property type="match status" value="1"/>
</dbReference>
<reference evidence="18 19" key="1">
    <citation type="submission" date="2023-07" db="EMBL/GenBank/DDBJ databases">
        <title>Genomic Encyclopedia of Type Strains, Phase IV (KMG-IV): sequencing the most valuable type-strain genomes for metagenomic binning, comparative biology and taxonomic classification.</title>
        <authorList>
            <person name="Goeker M."/>
        </authorList>
    </citation>
    <scope>NUCLEOTIDE SEQUENCE [LARGE SCALE GENOMIC DNA]</scope>
    <source>
        <strain evidence="18 19">DSM 29005</strain>
    </source>
</reference>
<dbReference type="SMART" id="SM00388">
    <property type="entry name" value="HisKA"/>
    <property type="match status" value="1"/>
</dbReference>
<dbReference type="GO" id="GO:0016301">
    <property type="term" value="F:kinase activity"/>
    <property type="evidence" value="ECO:0007669"/>
    <property type="project" value="UniProtKB-KW"/>
</dbReference>
<organism evidence="18 19">
    <name type="scientific">Metabacillus malikii</name>
    <dbReference type="NCBI Taxonomy" id="1504265"/>
    <lineage>
        <taxon>Bacteria</taxon>
        <taxon>Bacillati</taxon>
        <taxon>Bacillota</taxon>
        <taxon>Bacilli</taxon>
        <taxon>Bacillales</taxon>
        <taxon>Bacillaceae</taxon>
        <taxon>Metabacillus</taxon>
    </lineage>
</organism>
<accession>A0ABT9ZBG3</accession>
<feature type="coiled-coil region" evidence="14">
    <location>
        <begin position="147"/>
        <end position="174"/>
    </location>
</feature>
<name>A0ABT9ZBG3_9BACI</name>
<feature type="domain" description="HAMP" evidence="17">
    <location>
        <begin position="460"/>
        <end position="499"/>
    </location>
</feature>
<dbReference type="EC" id="2.7.13.3" evidence="3"/>
<evidence type="ECO:0000256" key="14">
    <source>
        <dbReference type="SAM" id="Coils"/>
    </source>
</evidence>
<dbReference type="InterPro" id="IPR003661">
    <property type="entry name" value="HisK_dim/P_dom"/>
</dbReference>
<evidence type="ECO:0000256" key="2">
    <source>
        <dbReference type="ARBA" id="ARBA00004651"/>
    </source>
</evidence>
<evidence type="ECO:0000259" key="17">
    <source>
        <dbReference type="PROSITE" id="PS50885"/>
    </source>
</evidence>
<dbReference type="Proteomes" id="UP001234495">
    <property type="component" value="Unassembled WGS sequence"/>
</dbReference>
<dbReference type="InterPro" id="IPR036097">
    <property type="entry name" value="HisK_dim/P_sf"/>
</dbReference>
<evidence type="ECO:0000256" key="4">
    <source>
        <dbReference type="ARBA" id="ARBA00022475"/>
    </source>
</evidence>
<dbReference type="InterPro" id="IPR003594">
    <property type="entry name" value="HATPase_dom"/>
</dbReference>
<evidence type="ECO:0000259" key="16">
    <source>
        <dbReference type="PROSITE" id="PS50109"/>
    </source>
</evidence>
<keyword evidence="11 15" id="KW-1133">Transmembrane helix</keyword>
<keyword evidence="9 18" id="KW-0418">Kinase</keyword>
<evidence type="ECO:0000256" key="8">
    <source>
        <dbReference type="ARBA" id="ARBA00022741"/>
    </source>
</evidence>